<evidence type="ECO:0000313" key="3">
    <source>
        <dbReference type="Proteomes" id="UP000237968"/>
    </source>
</evidence>
<organism evidence="2 3">
    <name type="scientific">Enhygromyxa salina</name>
    <dbReference type="NCBI Taxonomy" id="215803"/>
    <lineage>
        <taxon>Bacteria</taxon>
        <taxon>Pseudomonadati</taxon>
        <taxon>Myxococcota</taxon>
        <taxon>Polyangia</taxon>
        <taxon>Nannocystales</taxon>
        <taxon>Nannocystaceae</taxon>
        <taxon>Enhygromyxa</taxon>
    </lineage>
</organism>
<feature type="compositionally biased region" description="Acidic residues" evidence="1">
    <location>
        <begin position="168"/>
        <end position="181"/>
    </location>
</feature>
<proteinExistence type="predicted"/>
<evidence type="ECO:0000256" key="1">
    <source>
        <dbReference type="SAM" id="MobiDB-lite"/>
    </source>
</evidence>
<dbReference type="EMBL" id="PVNK01000232">
    <property type="protein sequence ID" value="PRP91718.1"/>
    <property type="molecule type" value="Genomic_DNA"/>
</dbReference>
<gene>
    <name evidence="2" type="ORF">ENSA5_52980</name>
</gene>
<feature type="compositionally biased region" description="Gly residues" evidence="1">
    <location>
        <begin position="215"/>
        <end position="238"/>
    </location>
</feature>
<dbReference type="Proteomes" id="UP000237968">
    <property type="component" value="Unassembled WGS sequence"/>
</dbReference>
<dbReference type="OrthoDB" id="9949194at2"/>
<reference evidence="2 3" key="1">
    <citation type="submission" date="2018-03" db="EMBL/GenBank/DDBJ databases">
        <title>Draft Genome Sequences of the Obligatory Marine Myxobacteria Enhygromyxa salina SWB005.</title>
        <authorList>
            <person name="Poehlein A."/>
            <person name="Moghaddam J.A."/>
            <person name="Harms H."/>
            <person name="Alanjari M."/>
            <person name="Koenig G.M."/>
            <person name="Daniel R."/>
            <person name="Schaeberle T.F."/>
        </authorList>
    </citation>
    <scope>NUCLEOTIDE SEQUENCE [LARGE SCALE GENOMIC DNA]</scope>
    <source>
        <strain evidence="2 3">SWB005</strain>
    </source>
</reference>
<dbReference type="PROSITE" id="PS51257">
    <property type="entry name" value="PROKAR_LIPOPROTEIN"/>
    <property type="match status" value="1"/>
</dbReference>
<name>A0A2S9XFS1_9BACT</name>
<dbReference type="AlphaFoldDB" id="A0A2S9XFS1"/>
<feature type="compositionally biased region" description="Gly residues" evidence="1">
    <location>
        <begin position="141"/>
        <end position="167"/>
    </location>
</feature>
<accession>A0A2S9XFS1</accession>
<keyword evidence="3" id="KW-1185">Reference proteome</keyword>
<feature type="region of interest" description="Disordered" evidence="1">
    <location>
        <begin position="130"/>
        <end position="196"/>
    </location>
</feature>
<comment type="caution">
    <text evidence="2">The sequence shown here is derived from an EMBL/GenBank/DDBJ whole genome shotgun (WGS) entry which is preliminary data.</text>
</comment>
<dbReference type="RefSeq" id="WP_146156158.1">
    <property type="nucleotide sequence ID" value="NZ_PVNK01000232.1"/>
</dbReference>
<evidence type="ECO:0000313" key="2">
    <source>
        <dbReference type="EMBL" id="PRP91718.1"/>
    </source>
</evidence>
<sequence length="251" mass="25305">MNRIQATLICLGVTSTLTACMPEEGELGTDFRASAACVEAQQSRIAAEWVAELHQEIGPQAVQALSTKGTRLQFAQYVHFIADNCETCVRTQALKKAIGPVSEVEDYPVIEKHYGKRILDGAQWWQGGGYTACGESEEGGGDGPADGGDGPADGGDGPAEGGEGSADGGEEGPAEGGEEGPAEGGEAGTEGELPCESPFECLSWWGEHIGGCGDDNGGLPGGGGGEAGGEAGGDGGSGQTCFPPLDACPTL</sequence>
<protein>
    <submittedName>
        <fullName evidence="2">Uncharacterized protein</fullName>
    </submittedName>
</protein>
<feature type="region of interest" description="Disordered" evidence="1">
    <location>
        <begin position="215"/>
        <end position="251"/>
    </location>
</feature>